<evidence type="ECO:0008006" key="4">
    <source>
        <dbReference type="Google" id="ProtNLM"/>
    </source>
</evidence>
<keyword evidence="3" id="KW-1185">Reference proteome</keyword>
<reference evidence="2 3" key="1">
    <citation type="journal article" date="2019" name="Commun. Biol.">
        <title>The bagworm genome reveals a unique fibroin gene that provides high tensile strength.</title>
        <authorList>
            <person name="Kono N."/>
            <person name="Nakamura H."/>
            <person name="Ohtoshi R."/>
            <person name="Tomita M."/>
            <person name="Numata K."/>
            <person name="Arakawa K."/>
        </authorList>
    </citation>
    <scope>NUCLEOTIDE SEQUENCE [LARGE SCALE GENOMIC DNA]</scope>
</reference>
<gene>
    <name evidence="2" type="ORF">EVAR_54310_1</name>
</gene>
<organism evidence="2 3">
    <name type="scientific">Eumeta variegata</name>
    <name type="common">Bagworm moth</name>
    <name type="synonym">Eumeta japonica</name>
    <dbReference type="NCBI Taxonomy" id="151549"/>
    <lineage>
        <taxon>Eukaryota</taxon>
        <taxon>Metazoa</taxon>
        <taxon>Ecdysozoa</taxon>
        <taxon>Arthropoda</taxon>
        <taxon>Hexapoda</taxon>
        <taxon>Insecta</taxon>
        <taxon>Pterygota</taxon>
        <taxon>Neoptera</taxon>
        <taxon>Endopterygota</taxon>
        <taxon>Lepidoptera</taxon>
        <taxon>Glossata</taxon>
        <taxon>Ditrysia</taxon>
        <taxon>Tineoidea</taxon>
        <taxon>Psychidae</taxon>
        <taxon>Oiketicinae</taxon>
        <taxon>Eumeta</taxon>
    </lineage>
</organism>
<comment type="caution">
    <text evidence="2">The sequence shown here is derived from an EMBL/GenBank/DDBJ whole genome shotgun (WGS) entry which is preliminary data.</text>
</comment>
<name>A0A4C1Z177_EUMVA</name>
<protein>
    <recommendedName>
        <fullName evidence="4">Mos1 transposase HTH domain-containing protein</fullName>
    </recommendedName>
</protein>
<dbReference type="EMBL" id="BGZK01001503">
    <property type="protein sequence ID" value="GBP81280.1"/>
    <property type="molecule type" value="Genomic_DNA"/>
</dbReference>
<accession>A0A4C1Z177</accession>
<proteinExistence type="predicted"/>
<feature type="compositionally biased region" description="Basic residues" evidence="1">
    <location>
        <begin position="13"/>
        <end position="27"/>
    </location>
</feature>
<feature type="region of interest" description="Disordered" evidence="1">
    <location>
        <begin position="1"/>
        <end position="28"/>
    </location>
</feature>
<dbReference type="AlphaFoldDB" id="A0A4C1Z177"/>
<evidence type="ECO:0000313" key="3">
    <source>
        <dbReference type="Proteomes" id="UP000299102"/>
    </source>
</evidence>
<dbReference type="Proteomes" id="UP000299102">
    <property type="component" value="Unassembled WGS sequence"/>
</dbReference>
<evidence type="ECO:0000256" key="1">
    <source>
        <dbReference type="SAM" id="MobiDB-lite"/>
    </source>
</evidence>
<dbReference type="OrthoDB" id="10032414at2759"/>
<evidence type="ECO:0000313" key="2">
    <source>
        <dbReference type="EMBL" id="GBP81280.1"/>
    </source>
</evidence>
<sequence>MKGRRRCADAMRQRRARGMKAPRRGLSRRGETTLRDIVASPSCDTSFTCLVSRPNEVSLRVAQNWLKRFHFGNFDVKDYPRFGRPVTDKVDAILKKVEQDRHISLFADVRRCWETKLSSANASRSADYGARRPPALPRREAAAPAVNSADSHLANAVVRADRRRGIDVTGLAANYLRVHLQADYKCDFPGEATGVIVRRGESCDLRNPRLGSAAFERA</sequence>
<feature type="compositionally biased region" description="Basic and acidic residues" evidence="1">
    <location>
        <begin position="1"/>
        <end position="12"/>
    </location>
</feature>